<dbReference type="GO" id="GO:0032357">
    <property type="term" value="F:oxidized purine DNA binding"/>
    <property type="evidence" value="ECO:0007669"/>
    <property type="project" value="TreeGrafter"/>
</dbReference>
<name>A0A382EKB2_9ZZZZ</name>
<dbReference type="FunFam" id="1.10.340.30:FF:000002">
    <property type="entry name" value="Adenine DNA glycosylase"/>
    <property type="match status" value="1"/>
</dbReference>
<keyword evidence="12" id="KW-0234">DNA repair</keyword>
<comment type="similarity">
    <text evidence="3">Belongs to the Nth/MutY family.</text>
</comment>
<dbReference type="AlphaFoldDB" id="A0A382EKB2"/>
<evidence type="ECO:0000256" key="3">
    <source>
        <dbReference type="ARBA" id="ARBA00008343"/>
    </source>
</evidence>
<evidence type="ECO:0000256" key="4">
    <source>
        <dbReference type="ARBA" id="ARBA00012045"/>
    </source>
</evidence>
<keyword evidence="13" id="KW-0326">Glycosidase</keyword>
<comment type="catalytic activity">
    <reaction evidence="1">
        <text>Hydrolyzes free adenine bases from 7,8-dihydro-8-oxoguanine:adenine mismatched double-stranded DNA, leaving an apurinic site.</text>
        <dbReference type="EC" id="3.2.2.31"/>
    </reaction>
</comment>
<dbReference type="InterPro" id="IPR023170">
    <property type="entry name" value="HhH_base_excis_C"/>
</dbReference>
<keyword evidence="10" id="KW-0408">Iron</keyword>
<evidence type="ECO:0000256" key="7">
    <source>
        <dbReference type="ARBA" id="ARBA00022723"/>
    </source>
</evidence>
<dbReference type="InterPro" id="IPR005760">
    <property type="entry name" value="A/G_AdeGlyc_MutY"/>
</dbReference>
<dbReference type="Gene3D" id="1.10.340.30">
    <property type="entry name" value="Hypothetical protein, domain 2"/>
    <property type="match status" value="1"/>
</dbReference>
<gene>
    <name evidence="15" type="ORF">METZ01_LOCUS203378</name>
</gene>
<evidence type="ECO:0000256" key="2">
    <source>
        <dbReference type="ARBA" id="ARBA00001966"/>
    </source>
</evidence>
<protein>
    <recommendedName>
        <fullName evidence="5">Adenine DNA glycosylase</fullName>
        <ecNumber evidence="4">3.2.2.31</ecNumber>
    </recommendedName>
</protein>
<accession>A0A382EKB2</accession>
<keyword evidence="6" id="KW-0004">4Fe-4S</keyword>
<dbReference type="GO" id="GO:0034039">
    <property type="term" value="F:8-oxo-7,8-dihydroguanine DNA N-glycosylase activity"/>
    <property type="evidence" value="ECO:0007669"/>
    <property type="project" value="TreeGrafter"/>
</dbReference>
<keyword evidence="11" id="KW-0411">Iron-sulfur</keyword>
<evidence type="ECO:0000256" key="11">
    <source>
        <dbReference type="ARBA" id="ARBA00023014"/>
    </source>
</evidence>
<dbReference type="Gene3D" id="1.10.1670.10">
    <property type="entry name" value="Helix-hairpin-Helix base-excision DNA repair enzymes (C-terminal)"/>
    <property type="match status" value="1"/>
</dbReference>
<dbReference type="InterPro" id="IPR004036">
    <property type="entry name" value="Endonuclease-III-like_CS2"/>
</dbReference>
<dbReference type="PROSITE" id="PS01155">
    <property type="entry name" value="ENDONUCLEASE_III_2"/>
    <property type="match status" value="1"/>
</dbReference>
<dbReference type="InterPro" id="IPR003651">
    <property type="entry name" value="Endonuclease3_FeS-loop_motif"/>
</dbReference>
<evidence type="ECO:0000256" key="13">
    <source>
        <dbReference type="ARBA" id="ARBA00023295"/>
    </source>
</evidence>
<dbReference type="SMART" id="SM00525">
    <property type="entry name" value="FES"/>
    <property type="match status" value="1"/>
</dbReference>
<reference evidence="15" key="1">
    <citation type="submission" date="2018-05" db="EMBL/GenBank/DDBJ databases">
        <authorList>
            <person name="Lanie J.A."/>
            <person name="Ng W.-L."/>
            <person name="Kazmierczak K.M."/>
            <person name="Andrzejewski T.M."/>
            <person name="Davidsen T.M."/>
            <person name="Wayne K.J."/>
            <person name="Tettelin H."/>
            <person name="Glass J.I."/>
            <person name="Rusch D."/>
            <person name="Podicherti R."/>
            <person name="Tsui H.-C.T."/>
            <person name="Winkler M.E."/>
        </authorList>
    </citation>
    <scope>NUCLEOTIDE SEQUENCE</scope>
</reference>
<dbReference type="PANTHER" id="PTHR42944">
    <property type="entry name" value="ADENINE DNA GLYCOSYLASE"/>
    <property type="match status" value="1"/>
</dbReference>
<proteinExistence type="inferred from homology"/>
<dbReference type="NCBIfam" id="TIGR01084">
    <property type="entry name" value="mutY"/>
    <property type="match status" value="1"/>
</dbReference>
<dbReference type="InterPro" id="IPR011257">
    <property type="entry name" value="DNA_glycosylase"/>
</dbReference>
<evidence type="ECO:0000256" key="6">
    <source>
        <dbReference type="ARBA" id="ARBA00022485"/>
    </source>
</evidence>
<dbReference type="EMBL" id="UINC01044708">
    <property type="protein sequence ID" value="SVB50524.1"/>
    <property type="molecule type" value="Genomic_DNA"/>
</dbReference>
<sequence length="246" mass="27466">MTGPSTKKLLHWYKHHHRRLPWRAPPGELGDPYSVWLSEIMLQQTLVKTVIPYYRFFLTRWPTVRDLAKANLDQVLHAWQGLGYYARARNMYKCAKLVSNEFGGIFPDTEDGLLQLPGIGPYTAAAIAAIAFGRKTSPVDGNIERVMSRLFAVEDILPAAKPRLRKLAGSLTPDQGAGDHAQALMDLGATICLSRTPHCDLCPLNADCRGLKQGIAADLPRRRPKVEQPTRYGVAFCLLDHQGRIL</sequence>
<keyword evidence="7" id="KW-0479">Metal-binding</keyword>
<dbReference type="GO" id="GO:0006298">
    <property type="term" value="P:mismatch repair"/>
    <property type="evidence" value="ECO:0007669"/>
    <property type="project" value="TreeGrafter"/>
</dbReference>
<dbReference type="GO" id="GO:0046872">
    <property type="term" value="F:metal ion binding"/>
    <property type="evidence" value="ECO:0007669"/>
    <property type="project" value="UniProtKB-KW"/>
</dbReference>
<evidence type="ECO:0000256" key="8">
    <source>
        <dbReference type="ARBA" id="ARBA00022763"/>
    </source>
</evidence>
<dbReference type="PANTHER" id="PTHR42944:SF1">
    <property type="entry name" value="ADENINE DNA GLYCOSYLASE"/>
    <property type="match status" value="1"/>
</dbReference>
<dbReference type="SMART" id="SM00478">
    <property type="entry name" value="ENDO3c"/>
    <property type="match status" value="1"/>
</dbReference>
<keyword evidence="9" id="KW-0378">Hydrolase</keyword>
<evidence type="ECO:0000313" key="15">
    <source>
        <dbReference type="EMBL" id="SVB50524.1"/>
    </source>
</evidence>
<dbReference type="InterPro" id="IPR000445">
    <property type="entry name" value="HhH_motif"/>
</dbReference>
<evidence type="ECO:0000256" key="1">
    <source>
        <dbReference type="ARBA" id="ARBA00000843"/>
    </source>
</evidence>
<organism evidence="15">
    <name type="scientific">marine metagenome</name>
    <dbReference type="NCBI Taxonomy" id="408172"/>
    <lineage>
        <taxon>unclassified sequences</taxon>
        <taxon>metagenomes</taxon>
        <taxon>ecological metagenomes</taxon>
    </lineage>
</organism>
<dbReference type="GO" id="GO:0035485">
    <property type="term" value="F:adenine/guanine mispair binding"/>
    <property type="evidence" value="ECO:0007669"/>
    <property type="project" value="TreeGrafter"/>
</dbReference>
<dbReference type="GO" id="GO:0000701">
    <property type="term" value="F:purine-specific mismatch base pair DNA N-glycosylase activity"/>
    <property type="evidence" value="ECO:0007669"/>
    <property type="project" value="UniProtKB-EC"/>
</dbReference>
<evidence type="ECO:0000259" key="14">
    <source>
        <dbReference type="SMART" id="SM00478"/>
    </source>
</evidence>
<feature type="non-terminal residue" evidence="15">
    <location>
        <position position="246"/>
    </location>
</feature>
<evidence type="ECO:0000256" key="5">
    <source>
        <dbReference type="ARBA" id="ARBA00022023"/>
    </source>
</evidence>
<dbReference type="SUPFAM" id="SSF48150">
    <property type="entry name" value="DNA-glycosylase"/>
    <property type="match status" value="1"/>
</dbReference>
<dbReference type="InterPro" id="IPR003265">
    <property type="entry name" value="HhH-GPD_domain"/>
</dbReference>
<dbReference type="InterPro" id="IPR044298">
    <property type="entry name" value="MIG/MutY"/>
</dbReference>
<evidence type="ECO:0000256" key="9">
    <source>
        <dbReference type="ARBA" id="ARBA00022801"/>
    </source>
</evidence>
<feature type="domain" description="HhH-GPD" evidence="14">
    <location>
        <begin position="41"/>
        <end position="190"/>
    </location>
</feature>
<dbReference type="Pfam" id="PF00730">
    <property type="entry name" value="HhH-GPD"/>
    <property type="match status" value="1"/>
</dbReference>
<dbReference type="Pfam" id="PF00633">
    <property type="entry name" value="HHH"/>
    <property type="match status" value="1"/>
</dbReference>
<keyword evidence="8" id="KW-0227">DNA damage</keyword>
<dbReference type="GO" id="GO:0006284">
    <property type="term" value="P:base-excision repair"/>
    <property type="evidence" value="ECO:0007669"/>
    <property type="project" value="InterPro"/>
</dbReference>
<evidence type="ECO:0000256" key="10">
    <source>
        <dbReference type="ARBA" id="ARBA00023004"/>
    </source>
</evidence>
<dbReference type="GO" id="GO:0051539">
    <property type="term" value="F:4 iron, 4 sulfur cluster binding"/>
    <property type="evidence" value="ECO:0007669"/>
    <property type="project" value="UniProtKB-KW"/>
</dbReference>
<dbReference type="CDD" id="cd00056">
    <property type="entry name" value="ENDO3c"/>
    <property type="match status" value="1"/>
</dbReference>
<comment type="cofactor">
    <cofactor evidence="2">
        <name>[4Fe-4S] cluster</name>
        <dbReference type="ChEBI" id="CHEBI:49883"/>
    </cofactor>
</comment>
<dbReference type="EC" id="3.2.2.31" evidence="4"/>
<evidence type="ECO:0000256" key="12">
    <source>
        <dbReference type="ARBA" id="ARBA00023204"/>
    </source>
</evidence>